<evidence type="ECO:0000256" key="1">
    <source>
        <dbReference type="ARBA" id="ARBA00000198"/>
    </source>
</evidence>
<feature type="domain" description="Dihydroneopterin aldolase/epimerase" evidence="15">
    <location>
        <begin position="5"/>
        <end position="118"/>
    </location>
</feature>
<dbReference type="SUPFAM" id="SSF55083">
    <property type="entry name" value="6-hydroxymethyl-7,8-dihydropterin pyrophosphokinase, HPPK"/>
    <property type="match status" value="2"/>
</dbReference>
<reference evidence="16 17" key="1">
    <citation type="journal article" date="2017" name="BMC Genomics">
        <title>Comparative genomic and phylogenomic analyses of the Bifidobacteriaceae family.</title>
        <authorList>
            <person name="Lugli G.A."/>
            <person name="Milani C."/>
            <person name="Turroni F."/>
            <person name="Duranti S."/>
            <person name="Mancabelli L."/>
            <person name="Mangifesta M."/>
            <person name="Ferrario C."/>
            <person name="Modesto M."/>
            <person name="Mattarelli P."/>
            <person name="Jiri K."/>
            <person name="van Sinderen D."/>
            <person name="Ventura M."/>
        </authorList>
    </citation>
    <scope>NUCLEOTIDE SEQUENCE [LARGE SCALE GENOMIC DNA]</scope>
    <source>
        <strain evidence="16 17">DSM 100202</strain>
    </source>
</reference>
<keyword evidence="17" id="KW-1185">Reference proteome</keyword>
<comment type="similarity">
    <text evidence="6">In the N-terminal section; belongs to the DHNA family.</text>
</comment>
<dbReference type="AlphaFoldDB" id="A0A261FWE0"/>
<dbReference type="EMBL" id="MWWY01000038">
    <property type="protein sequence ID" value="OZG63253.1"/>
    <property type="molecule type" value="Genomic_DNA"/>
</dbReference>
<organism evidence="16 17">
    <name type="scientific">Bifidobacterium hapali</name>
    <dbReference type="NCBI Taxonomy" id="1630172"/>
    <lineage>
        <taxon>Bacteria</taxon>
        <taxon>Bacillati</taxon>
        <taxon>Actinomycetota</taxon>
        <taxon>Actinomycetes</taxon>
        <taxon>Bifidobacteriales</taxon>
        <taxon>Bifidobacteriaceae</taxon>
        <taxon>Bifidobacterium</taxon>
    </lineage>
</organism>
<name>A0A261FWE0_9BIFI</name>
<dbReference type="NCBIfam" id="TIGR01498">
    <property type="entry name" value="folK"/>
    <property type="match status" value="1"/>
</dbReference>
<dbReference type="PANTHER" id="PTHR43071">
    <property type="entry name" value="2-AMINO-4-HYDROXY-6-HYDROXYMETHYLDIHYDROPTERIDINE PYROPHOSPHOKINASE"/>
    <property type="match status" value="1"/>
</dbReference>
<keyword evidence="8" id="KW-0547">Nucleotide-binding</keyword>
<evidence type="ECO:0000256" key="9">
    <source>
        <dbReference type="ARBA" id="ARBA00022777"/>
    </source>
</evidence>
<comment type="catalytic activity">
    <reaction evidence="2 13">
        <text>7,8-dihydroneopterin = 6-hydroxymethyl-7,8-dihydropterin + glycolaldehyde</text>
        <dbReference type="Rhea" id="RHEA:10540"/>
        <dbReference type="ChEBI" id="CHEBI:17001"/>
        <dbReference type="ChEBI" id="CHEBI:17071"/>
        <dbReference type="ChEBI" id="CHEBI:44841"/>
        <dbReference type="EC" id="4.1.2.25"/>
    </reaction>
</comment>
<dbReference type="SUPFAM" id="SSF55620">
    <property type="entry name" value="Tetrahydrobiopterin biosynthesis enzymes-like"/>
    <property type="match status" value="1"/>
</dbReference>
<gene>
    <name evidence="16" type="ORF">BHAP_1906</name>
</gene>
<comment type="function">
    <text evidence="13">Catalyzes the conversion of 7,8-dihydroneopterin to 6-hydroxymethyl-7,8-dihydropterin.</text>
</comment>
<evidence type="ECO:0000256" key="8">
    <source>
        <dbReference type="ARBA" id="ARBA00022741"/>
    </source>
</evidence>
<dbReference type="UniPathway" id="UPA00077">
    <property type="reaction ID" value="UER00154"/>
</dbReference>
<dbReference type="SMART" id="SM00905">
    <property type="entry name" value="FolB"/>
    <property type="match status" value="1"/>
</dbReference>
<dbReference type="Gene3D" id="3.30.1130.10">
    <property type="match status" value="1"/>
</dbReference>
<evidence type="ECO:0000256" key="12">
    <source>
        <dbReference type="ARBA" id="ARBA00023239"/>
    </source>
</evidence>
<keyword evidence="7" id="KW-0808">Transferase</keyword>
<keyword evidence="9 16" id="KW-0418">Kinase</keyword>
<evidence type="ECO:0000256" key="2">
    <source>
        <dbReference type="ARBA" id="ARBA00001353"/>
    </source>
</evidence>
<evidence type="ECO:0000313" key="17">
    <source>
        <dbReference type="Proteomes" id="UP000216074"/>
    </source>
</evidence>
<dbReference type="OrthoDB" id="9808041at2"/>
<feature type="compositionally biased region" description="Polar residues" evidence="14">
    <location>
        <begin position="310"/>
        <end position="323"/>
    </location>
</feature>
<keyword evidence="12 13" id="KW-0456">Lyase</keyword>
<dbReference type="GO" id="GO:0046654">
    <property type="term" value="P:tetrahydrofolate biosynthetic process"/>
    <property type="evidence" value="ECO:0007669"/>
    <property type="project" value="UniProtKB-UniRule"/>
</dbReference>
<dbReference type="Proteomes" id="UP000216074">
    <property type="component" value="Unassembled WGS sequence"/>
</dbReference>
<proteinExistence type="inferred from homology"/>
<comment type="pathway">
    <text evidence="4">Cofactor biosynthesis; tetrahydrofolate biosynthesis; 2-amino-4-hydroxy-6-hydroxymethyl-7,8-dihydropteridine diphosphate from 7,8-dihydroneopterin triphosphate: step 4/4.</text>
</comment>
<evidence type="ECO:0000256" key="4">
    <source>
        <dbReference type="ARBA" id="ARBA00005051"/>
    </source>
</evidence>
<evidence type="ECO:0000256" key="14">
    <source>
        <dbReference type="SAM" id="MobiDB-lite"/>
    </source>
</evidence>
<dbReference type="InterPro" id="IPR035907">
    <property type="entry name" value="Hppk_sf"/>
</dbReference>
<evidence type="ECO:0000256" key="13">
    <source>
        <dbReference type="RuleBase" id="RU362079"/>
    </source>
</evidence>
<dbReference type="GO" id="GO:0003848">
    <property type="term" value="F:2-amino-4-hydroxy-6-hydroxymethyldihydropteridine diphosphokinase activity"/>
    <property type="evidence" value="ECO:0007669"/>
    <property type="project" value="UniProtKB-EC"/>
</dbReference>
<evidence type="ECO:0000256" key="7">
    <source>
        <dbReference type="ARBA" id="ARBA00022679"/>
    </source>
</evidence>
<dbReference type="CDD" id="cd00534">
    <property type="entry name" value="DHNA_DHNTPE"/>
    <property type="match status" value="1"/>
</dbReference>
<keyword evidence="10" id="KW-0067">ATP-binding</keyword>
<dbReference type="Gene3D" id="3.30.70.560">
    <property type="entry name" value="7,8-Dihydro-6-hydroxymethylpterin-pyrophosphokinase HPPK"/>
    <property type="match status" value="2"/>
</dbReference>
<dbReference type="InterPro" id="IPR006156">
    <property type="entry name" value="Dihydroneopterin_aldolase"/>
</dbReference>
<dbReference type="Pfam" id="PF02152">
    <property type="entry name" value="FolB"/>
    <property type="match status" value="1"/>
</dbReference>
<dbReference type="Pfam" id="PF01288">
    <property type="entry name" value="HPPK"/>
    <property type="match status" value="2"/>
</dbReference>
<dbReference type="NCBIfam" id="TIGR00525">
    <property type="entry name" value="folB"/>
    <property type="match status" value="1"/>
</dbReference>
<evidence type="ECO:0000313" key="16">
    <source>
        <dbReference type="EMBL" id="OZG63253.1"/>
    </source>
</evidence>
<dbReference type="PANTHER" id="PTHR43071:SF1">
    <property type="entry name" value="2-AMINO-4-HYDROXY-6-HYDROXYMETHYLDIHYDROPTERIDINE PYROPHOSPHOKINASE"/>
    <property type="match status" value="1"/>
</dbReference>
<evidence type="ECO:0000259" key="15">
    <source>
        <dbReference type="SMART" id="SM00905"/>
    </source>
</evidence>
<evidence type="ECO:0000256" key="10">
    <source>
        <dbReference type="ARBA" id="ARBA00022840"/>
    </source>
</evidence>
<accession>A0A261FWE0</accession>
<dbReference type="EC" id="2.7.6.3" evidence="13"/>
<protein>
    <recommendedName>
        <fullName evidence="13">Bifunctional folate synthesis protein</fullName>
    </recommendedName>
    <domain>
        <recommendedName>
            <fullName evidence="13">Dihydroneopterin aldolase</fullName>
            <shortName evidence="13">DHNA</shortName>
            <ecNumber evidence="13">4.1.2.25</ecNumber>
        </recommendedName>
        <alternativeName>
            <fullName evidence="13">7,8-dihydroneopterin aldolase</fullName>
        </alternativeName>
    </domain>
    <domain>
        <recommendedName>
            <fullName evidence="13">2-amino-4-hydroxy-6-hydroxymethyldihydropteridine pyrophosphokinase</fullName>
            <ecNumber evidence="13">2.7.6.3</ecNumber>
        </recommendedName>
        <alternativeName>
            <fullName evidence="13">6-hydroxymethyl-7,8-dihydropterin pyrophosphokinase</fullName>
            <shortName evidence="13">PPPK</shortName>
        </alternativeName>
        <alternativeName>
            <fullName evidence="13">7,8-dihydro-6-hydroxymethylpterin pyrophosphokinase</fullName>
            <shortName evidence="13">HPPK</shortName>
        </alternativeName>
    </domain>
</protein>
<evidence type="ECO:0000256" key="3">
    <source>
        <dbReference type="ARBA" id="ARBA00005013"/>
    </source>
</evidence>
<dbReference type="NCBIfam" id="TIGR00526">
    <property type="entry name" value="folB_dom"/>
    <property type="match status" value="1"/>
</dbReference>
<evidence type="ECO:0000256" key="5">
    <source>
        <dbReference type="ARBA" id="ARBA00005708"/>
    </source>
</evidence>
<evidence type="ECO:0000256" key="6">
    <source>
        <dbReference type="ARBA" id="ARBA00009640"/>
    </source>
</evidence>
<evidence type="ECO:0000256" key="11">
    <source>
        <dbReference type="ARBA" id="ARBA00022909"/>
    </source>
</evidence>
<dbReference type="GO" id="GO:0004150">
    <property type="term" value="F:dihydroneopterin aldolase activity"/>
    <property type="evidence" value="ECO:0007669"/>
    <property type="project" value="UniProtKB-UniRule"/>
</dbReference>
<feature type="region of interest" description="Disordered" evidence="14">
    <location>
        <begin position="307"/>
        <end position="334"/>
    </location>
</feature>
<dbReference type="InterPro" id="IPR043133">
    <property type="entry name" value="GTP-CH-I_C/QueF"/>
</dbReference>
<dbReference type="FunFam" id="3.30.1130.10:FF:000003">
    <property type="entry name" value="7,8-dihydroneopterin aldolase"/>
    <property type="match status" value="1"/>
</dbReference>
<dbReference type="GO" id="GO:0046656">
    <property type="term" value="P:folic acid biosynthetic process"/>
    <property type="evidence" value="ECO:0007669"/>
    <property type="project" value="UniProtKB-UniRule"/>
</dbReference>
<comment type="similarity">
    <text evidence="5 13">Belongs to the DHNA family.</text>
</comment>
<dbReference type="InterPro" id="IPR000550">
    <property type="entry name" value="Hppk"/>
</dbReference>
<comment type="pathway">
    <text evidence="3 13">Cofactor biosynthesis; tetrahydrofolate biosynthesis; 2-amino-4-hydroxy-6-hydroxymethyl-7,8-dihydropteridine diphosphate from 7,8-dihydroneopterin triphosphate: step 3/4.</text>
</comment>
<comment type="caution">
    <text evidence="16">The sequence shown here is derived from an EMBL/GenBank/DDBJ whole genome shotgun (WGS) entry which is preliminary data.</text>
</comment>
<comment type="catalytic activity">
    <reaction evidence="1">
        <text>6-hydroxymethyl-7,8-dihydropterin + ATP = (7,8-dihydropterin-6-yl)methyl diphosphate + AMP + H(+)</text>
        <dbReference type="Rhea" id="RHEA:11412"/>
        <dbReference type="ChEBI" id="CHEBI:15378"/>
        <dbReference type="ChEBI" id="CHEBI:30616"/>
        <dbReference type="ChEBI" id="CHEBI:44841"/>
        <dbReference type="ChEBI" id="CHEBI:72950"/>
        <dbReference type="ChEBI" id="CHEBI:456215"/>
        <dbReference type="EC" id="2.7.6.3"/>
    </reaction>
</comment>
<dbReference type="CDD" id="cd00483">
    <property type="entry name" value="HPPK"/>
    <property type="match status" value="1"/>
</dbReference>
<sequence length="499" mass="53448">MSDTIRLTGVRADGTHGVLDFEHARPQPFVVDAVLHVDLTRAGHTDDLNDTVNYGLVAERIVEIIHGPHVDLIERLAARIADAILAQHPLVTAVDVTVHKPNAPISVPFADVAVSISRTRDDMDRVISDQDRERDLSPTSAHVHHAVIAMGGNIGNVAATLRAAVAEIDGLDGTQVVGISPLVRTAAWGMADDTPDFLNAVIEITTTQSAAELLDKLQSIETAHGRTRESHWSSRTLDLDIIDYDGIVSDDPHLTLPHPRAWQRAFVLAPWHALDPTAVLAGRHGGAVADLLAVAPDRNDVRDADDTWMTGDQFSSDNGTADRNSTDHSDIAQQQPTFRTAIVSMDSTSTEAETLFRAAIVALDSVPGTQVDGISPLYHVANIDGPDAMAAVLQLTTNLGARDLIGVLNGIEHSHNAPSTGIRQLDLDLIDMDGVTANEPDCRVPWPSARTHAAVLAPWLDMDPNATLGRDPVSFLLATAPDADRVGLISDNWIIGGTL</sequence>
<dbReference type="GO" id="GO:0005524">
    <property type="term" value="F:ATP binding"/>
    <property type="evidence" value="ECO:0007669"/>
    <property type="project" value="UniProtKB-KW"/>
</dbReference>
<dbReference type="EC" id="4.1.2.25" evidence="13"/>
<keyword evidence="11 13" id="KW-0289">Folate biosynthesis</keyword>
<dbReference type="GO" id="GO:0016301">
    <property type="term" value="F:kinase activity"/>
    <property type="evidence" value="ECO:0007669"/>
    <property type="project" value="UniProtKB-KW"/>
</dbReference>
<dbReference type="InterPro" id="IPR006157">
    <property type="entry name" value="FolB_dom"/>
</dbReference>